<accession>A0A6G1SE44</accession>
<reference evidence="2" key="1">
    <citation type="submission" date="2018-10" db="EMBL/GenBank/DDBJ databases">
        <title>Transcriptome assembly of Aceria tosichella (Wheat curl mite) Type 2.</title>
        <authorList>
            <person name="Scully E.D."/>
            <person name="Geib S.M."/>
            <person name="Palmer N.A."/>
            <person name="Gupta A.K."/>
            <person name="Sarath G."/>
            <person name="Tatineni S."/>
        </authorList>
    </citation>
    <scope>NUCLEOTIDE SEQUENCE</scope>
    <source>
        <strain evidence="2">LincolnNE</strain>
    </source>
</reference>
<organism evidence="2">
    <name type="scientific">Aceria tosichella</name>
    <name type="common">wheat curl mite</name>
    <dbReference type="NCBI Taxonomy" id="561515"/>
    <lineage>
        <taxon>Eukaryota</taxon>
        <taxon>Metazoa</taxon>
        <taxon>Ecdysozoa</taxon>
        <taxon>Arthropoda</taxon>
        <taxon>Chelicerata</taxon>
        <taxon>Arachnida</taxon>
        <taxon>Acari</taxon>
        <taxon>Acariformes</taxon>
        <taxon>Trombidiformes</taxon>
        <taxon>Prostigmata</taxon>
        <taxon>Eupodina</taxon>
        <taxon>Eriophyoidea</taxon>
        <taxon>Eriophyidae</taxon>
        <taxon>Eriophyinae</taxon>
        <taxon>Aceriini</taxon>
        <taxon>Aceria</taxon>
    </lineage>
</organism>
<feature type="coiled-coil region" evidence="1">
    <location>
        <begin position="179"/>
        <end position="270"/>
    </location>
</feature>
<keyword evidence="1" id="KW-0175">Coiled coil</keyword>
<proteinExistence type="predicted"/>
<evidence type="ECO:0000256" key="1">
    <source>
        <dbReference type="SAM" id="Coils"/>
    </source>
</evidence>
<gene>
    <name evidence="2" type="ORF">g.9500</name>
</gene>
<dbReference type="AlphaFoldDB" id="A0A6G1SE44"/>
<name>A0A6G1SE44_9ACAR</name>
<dbReference type="EMBL" id="GGYP01003666">
    <property type="protein sequence ID" value="MDE48437.1"/>
    <property type="molecule type" value="Transcribed_RNA"/>
</dbReference>
<evidence type="ECO:0000313" key="2">
    <source>
        <dbReference type="EMBL" id="MDE48437.1"/>
    </source>
</evidence>
<sequence>MPQYIHTLVIEEKYFLPGAMMSKDSKMARRNWLALIFTVTLVITLFVTSQSVHCTDLDCSDNQESKSDRLASLVSKHRYAVRNGANPSSYEIIEEIVSKAQKEKLFDNNYNNGEEELDQFRRLIKLLEARERCFQLLAPDAVEGVRLLIKFMQELAKSYVKPAASKGVKAARTECYNEVKRLKLANQELVQQTEKLAKQERELVEQKEELVQKNAKLAKQMRDELVERKQELVQQNEKLAKQELELVEQKQKMLEQKQALESEKAALVAELAYKDKIISDNDWLIEKLGWEKAALTGKIWGAPGGKVRGLVGEIEELKDRYIQLRIKLDPAYRARREMHLKKKEAAIEAGREYSNPEFDEFHFAPDDDMLMMTT</sequence>
<protein>
    <submittedName>
        <fullName evidence="2">Uncharacterized protein</fullName>
    </submittedName>
</protein>